<keyword evidence="3" id="KW-1185">Reference proteome</keyword>
<feature type="transmembrane region" description="Helical" evidence="1">
    <location>
        <begin position="41"/>
        <end position="58"/>
    </location>
</feature>
<dbReference type="AlphaFoldDB" id="A0A2T3ALQ5"/>
<evidence type="ECO:0000256" key="1">
    <source>
        <dbReference type="SAM" id="Phobius"/>
    </source>
</evidence>
<proteinExistence type="predicted"/>
<dbReference type="InParanoid" id="A0A2T3ALQ5"/>
<dbReference type="Proteomes" id="UP000241462">
    <property type="component" value="Unassembled WGS sequence"/>
</dbReference>
<keyword evidence="1" id="KW-1133">Transmembrane helix</keyword>
<keyword evidence="1" id="KW-0812">Transmembrane</keyword>
<reference evidence="2 3" key="1">
    <citation type="journal article" date="2018" name="Mycol. Prog.">
        <title>Coniella lustricola, a new species from submerged detritus.</title>
        <authorList>
            <person name="Raudabaugh D.B."/>
            <person name="Iturriaga T."/>
            <person name="Carver A."/>
            <person name="Mondo S."/>
            <person name="Pangilinan J."/>
            <person name="Lipzen A."/>
            <person name="He G."/>
            <person name="Amirebrahimi M."/>
            <person name="Grigoriev I.V."/>
            <person name="Miller A.N."/>
        </authorList>
    </citation>
    <scope>NUCLEOTIDE SEQUENCE [LARGE SCALE GENOMIC DNA]</scope>
    <source>
        <strain evidence="2 3">B22-T-1</strain>
    </source>
</reference>
<organism evidence="2 3">
    <name type="scientific">Coniella lustricola</name>
    <dbReference type="NCBI Taxonomy" id="2025994"/>
    <lineage>
        <taxon>Eukaryota</taxon>
        <taxon>Fungi</taxon>
        <taxon>Dikarya</taxon>
        <taxon>Ascomycota</taxon>
        <taxon>Pezizomycotina</taxon>
        <taxon>Sordariomycetes</taxon>
        <taxon>Sordariomycetidae</taxon>
        <taxon>Diaporthales</taxon>
        <taxon>Schizoparmaceae</taxon>
        <taxon>Coniella</taxon>
    </lineage>
</organism>
<protein>
    <submittedName>
        <fullName evidence="2">Uncharacterized protein</fullName>
    </submittedName>
</protein>
<feature type="transmembrane region" description="Helical" evidence="1">
    <location>
        <begin position="17"/>
        <end position="34"/>
    </location>
</feature>
<evidence type="ECO:0000313" key="3">
    <source>
        <dbReference type="Proteomes" id="UP000241462"/>
    </source>
</evidence>
<sequence length="68" mass="7887">MCLGQETGDSFEPFQEIVPLAFLLNSCCACTFVLCTYIRRILCFSQTLGMFLLLSFWFRPTCLHRAWP</sequence>
<keyword evidence="1" id="KW-0472">Membrane</keyword>
<dbReference type="EMBL" id="KZ678376">
    <property type="protein sequence ID" value="PSS03305.1"/>
    <property type="molecule type" value="Genomic_DNA"/>
</dbReference>
<accession>A0A2T3ALQ5</accession>
<name>A0A2T3ALQ5_9PEZI</name>
<gene>
    <name evidence="2" type="ORF">BD289DRAFT_421806</name>
</gene>
<evidence type="ECO:0000313" key="2">
    <source>
        <dbReference type="EMBL" id="PSS03305.1"/>
    </source>
</evidence>